<dbReference type="PANTHER" id="PTHR46889:SF4">
    <property type="entry name" value="TRANSPOSASE INSO FOR INSERTION SEQUENCE ELEMENT IS911B-RELATED"/>
    <property type="match status" value="1"/>
</dbReference>
<evidence type="ECO:0008006" key="3">
    <source>
        <dbReference type="Google" id="ProtNLM"/>
    </source>
</evidence>
<accession>A0AAP9ET09</accession>
<dbReference type="KEGG" id="gti:FXF46_12185"/>
<proteinExistence type="predicted"/>
<dbReference type="AlphaFoldDB" id="A0AAP9ET09"/>
<dbReference type="EMBL" id="CP043043">
    <property type="protein sequence ID" value="QEH96943.1"/>
    <property type="molecule type" value="Genomic_DNA"/>
</dbReference>
<dbReference type="RefSeq" id="WP_148620691.1">
    <property type="nucleotide sequence ID" value="NZ_CP043043.1"/>
</dbReference>
<name>A0AAP9ET09_GLUTH</name>
<evidence type="ECO:0000313" key="2">
    <source>
        <dbReference type="Proteomes" id="UP000323560"/>
    </source>
</evidence>
<sequence>MTEEFRAAGLSIRHHRVGRLMRENDIRVVRTQRFKVTTNAAHSHAIEPNLLGQDFSATALNQKWTADITDIWTREGRVCLSVAPGLEHTSGGRAGHHSLHQRCLQRAEAVFRTPVEKPLDHEHSAA</sequence>
<reference evidence="1 2" key="1">
    <citation type="submission" date="2019-08" db="EMBL/GenBank/DDBJ databases">
        <title>Gluconobacter frateurii HD924 genome.</title>
        <authorList>
            <person name="Liu Y."/>
            <person name="Zhang P."/>
        </authorList>
    </citation>
    <scope>NUCLEOTIDE SEQUENCE [LARGE SCALE GENOMIC DNA]</scope>
    <source>
        <strain evidence="1 2">HD924</strain>
    </source>
</reference>
<dbReference type="InterPro" id="IPR050900">
    <property type="entry name" value="Transposase_IS3/IS150/IS904"/>
</dbReference>
<dbReference type="Proteomes" id="UP000323560">
    <property type="component" value="Chromosome"/>
</dbReference>
<evidence type="ECO:0000313" key="1">
    <source>
        <dbReference type="EMBL" id="QEH96943.1"/>
    </source>
</evidence>
<gene>
    <name evidence="1" type="ORF">FXF46_12185</name>
</gene>
<dbReference type="PANTHER" id="PTHR46889">
    <property type="entry name" value="TRANSPOSASE INSF FOR INSERTION SEQUENCE IS3B-RELATED"/>
    <property type="match status" value="1"/>
</dbReference>
<organism evidence="1 2">
    <name type="scientific">Gluconobacter thailandicus</name>
    <dbReference type="NCBI Taxonomy" id="257438"/>
    <lineage>
        <taxon>Bacteria</taxon>
        <taxon>Pseudomonadati</taxon>
        <taxon>Pseudomonadota</taxon>
        <taxon>Alphaproteobacteria</taxon>
        <taxon>Acetobacterales</taxon>
        <taxon>Acetobacteraceae</taxon>
        <taxon>Gluconobacter</taxon>
    </lineage>
</organism>
<protein>
    <recommendedName>
        <fullName evidence="3">HTH-like domain-containing protein</fullName>
    </recommendedName>
</protein>